<evidence type="ECO:0000256" key="1">
    <source>
        <dbReference type="ARBA" id="ARBA00004141"/>
    </source>
</evidence>
<keyword evidence="4 5" id="KW-0472">Membrane</keyword>
<keyword evidence="3 5" id="KW-1133">Transmembrane helix</keyword>
<evidence type="ECO:0000313" key="6">
    <source>
        <dbReference type="EMBL" id="KAK4074605.1"/>
    </source>
</evidence>
<organism evidence="6 7">
    <name type="scientific">Purpureocillium lilacinum</name>
    <name type="common">Paecilomyces lilacinus</name>
    <dbReference type="NCBI Taxonomy" id="33203"/>
    <lineage>
        <taxon>Eukaryota</taxon>
        <taxon>Fungi</taxon>
        <taxon>Dikarya</taxon>
        <taxon>Ascomycota</taxon>
        <taxon>Pezizomycotina</taxon>
        <taxon>Sordariomycetes</taxon>
        <taxon>Hypocreomycetidae</taxon>
        <taxon>Hypocreales</taxon>
        <taxon>Ophiocordycipitaceae</taxon>
        <taxon>Purpureocillium</taxon>
    </lineage>
</organism>
<dbReference type="PANTHER" id="PTHR23502:SF151">
    <property type="entry name" value="MAJOR FACILITATOR SUPERFAMILY (MFS) PROFILE DOMAIN-CONTAINING PROTEIN"/>
    <property type="match status" value="1"/>
</dbReference>
<dbReference type="EMBL" id="JAWRVI010000150">
    <property type="protein sequence ID" value="KAK4074605.1"/>
    <property type="molecule type" value="Genomic_DNA"/>
</dbReference>
<keyword evidence="7" id="KW-1185">Reference proteome</keyword>
<evidence type="ECO:0000313" key="7">
    <source>
        <dbReference type="Proteomes" id="UP001287286"/>
    </source>
</evidence>
<comment type="subcellular location">
    <subcellularLocation>
        <location evidence="1">Membrane</location>
        <topology evidence="1">Multi-pass membrane protein</topology>
    </subcellularLocation>
</comment>
<dbReference type="Proteomes" id="UP001287286">
    <property type="component" value="Unassembled WGS sequence"/>
</dbReference>
<feature type="transmembrane region" description="Helical" evidence="5">
    <location>
        <begin position="109"/>
        <end position="127"/>
    </location>
</feature>
<reference evidence="6 7" key="1">
    <citation type="journal article" date="2024" name="Microbiol. Resour. Announc.">
        <title>Genome annotations for the ascomycete fungi Trichoderma harzianum, Trichoderma aggressivum, and Purpureocillium lilacinum.</title>
        <authorList>
            <person name="Beijen E.P.W."/>
            <person name="Ohm R.A."/>
        </authorList>
    </citation>
    <scope>NUCLEOTIDE SEQUENCE [LARGE SCALE GENOMIC DNA]</scope>
    <source>
        <strain evidence="6 7">CBS 150709</strain>
    </source>
</reference>
<feature type="transmembrane region" description="Helical" evidence="5">
    <location>
        <begin position="74"/>
        <end position="97"/>
    </location>
</feature>
<keyword evidence="2 5" id="KW-0812">Transmembrane</keyword>
<dbReference type="SUPFAM" id="SSF103473">
    <property type="entry name" value="MFS general substrate transporter"/>
    <property type="match status" value="1"/>
</dbReference>
<protein>
    <submittedName>
        <fullName evidence="6">Uncharacterized protein</fullName>
    </submittedName>
</protein>
<feature type="transmembrane region" description="Helical" evidence="5">
    <location>
        <begin position="133"/>
        <end position="154"/>
    </location>
</feature>
<dbReference type="InterPro" id="IPR036259">
    <property type="entry name" value="MFS_trans_sf"/>
</dbReference>
<dbReference type="PANTHER" id="PTHR23502">
    <property type="entry name" value="MAJOR FACILITATOR SUPERFAMILY"/>
    <property type="match status" value="1"/>
</dbReference>
<proteinExistence type="predicted"/>
<feature type="transmembrane region" description="Helical" evidence="5">
    <location>
        <begin position="45"/>
        <end position="62"/>
    </location>
</feature>
<evidence type="ECO:0000256" key="4">
    <source>
        <dbReference type="ARBA" id="ARBA00023136"/>
    </source>
</evidence>
<gene>
    <name evidence="6" type="ORF">Purlil1_12957</name>
</gene>
<evidence type="ECO:0000256" key="2">
    <source>
        <dbReference type="ARBA" id="ARBA00022692"/>
    </source>
</evidence>
<sequence length="172" mass="18833">MDRSYRATVRKQGRVDTQTGPQVDAVATGARAGFPIERARSRSSYWMLAVATGTMVAYGWVIERAVHPAVPLVLQFMQGLWGTFFYTTYSTLLVDVYPDKSSTAAAATSVTRCAMAATGVAVLQPLLDAAGRGWYFTVLGVWSGGLGVVAVMLLRRKGMQWRLIRKDNAYTE</sequence>
<evidence type="ECO:0000256" key="5">
    <source>
        <dbReference type="SAM" id="Phobius"/>
    </source>
</evidence>
<evidence type="ECO:0000256" key="3">
    <source>
        <dbReference type="ARBA" id="ARBA00022989"/>
    </source>
</evidence>
<accession>A0ABR0BFE3</accession>
<name>A0ABR0BFE3_PURLI</name>
<comment type="caution">
    <text evidence="6">The sequence shown here is derived from an EMBL/GenBank/DDBJ whole genome shotgun (WGS) entry which is preliminary data.</text>
</comment>